<dbReference type="Proteomes" id="UP001609175">
    <property type="component" value="Unassembled WGS sequence"/>
</dbReference>
<feature type="transmembrane region" description="Helical" evidence="1">
    <location>
        <begin position="114"/>
        <end position="132"/>
    </location>
</feature>
<keyword evidence="1" id="KW-1133">Transmembrane helix</keyword>
<feature type="transmembrane region" description="Helical" evidence="1">
    <location>
        <begin position="241"/>
        <end position="270"/>
    </location>
</feature>
<sequence>MTARPREEFRRLGRSTRAYRDDVKLSVPQALSAAPTVRRDLIGAGAAVVLVAVAFVVPLVASEEWRGTLVAHTAPIFGFWEPHLGWGSGPALAIAVLVIGFGPRIAAQASWRMLCAATYLGALGWAIALALIDGWERGFVRRLTDSNEYLAEVDGVNDIPAMLRGFSDRILDFRPDSWTTHVSGHPPGALLSFVWLDRIGLSGGAWAGTFCVVVGCSASVAVLVAVRALGSEALARSCAPFLVLAPAAVWIAVSADAMFAGVTAWAIALLAVAATRQGRGAVWIAAAAGIGFGFGIYLNYGMVLMGVPAVFVLVATRNVRPLLPALGGALIVAAVFTASGFWWLDGYHLVVERYYQGIASLRPYSYWVWGNLAAVVCATGLAVPAALHRLPANRFGGNGVPMLVAGMLCAIVLADLSGLSKAETERIWLPFTIWLFAACALLPERHARRWLVVQAAGTLVLVHLIFTNW</sequence>
<accession>A0ABW7KHV7</accession>
<keyword evidence="1" id="KW-0472">Membrane</keyword>
<name>A0ABW7KHV7_9NOCA</name>
<dbReference type="Proteomes" id="UP001609176">
    <property type="component" value="Unassembled WGS sequence"/>
</dbReference>
<feature type="transmembrane region" description="Helical" evidence="1">
    <location>
        <begin position="399"/>
        <end position="420"/>
    </location>
</feature>
<evidence type="ECO:0000313" key="6">
    <source>
        <dbReference type="Proteomes" id="UP001609176"/>
    </source>
</evidence>
<feature type="transmembrane region" description="Helical" evidence="1">
    <location>
        <begin position="426"/>
        <end position="443"/>
    </location>
</feature>
<protein>
    <recommendedName>
        <fullName evidence="8">Integral membrane protein</fullName>
    </recommendedName>
</protein>
<evidence type="ECO:0008006" key="8">
    <source>
        <dbReference type="Google" id="ProtNLM"/>
    </source>
</evidence>
<gene>
    <name evidence="4" type="ORF">ACHIPV_09100</name>
    <name evidence="2" type="ORF">ACHIPZ_00110</name>
    <name evidence="3" type="ORF">ACHIRB_16030</name>
</gene>
<dbReference type="Proteomes" id="UP001609219">
    <property type="component" value="Unassembled WGS sequence"/>
</dbReference>
<evidence type="ECO:0000313" key="7">
    <source>
        <dbReference type="Proteomes" id="UP001609219"/>
    </source>
</evidence>
<feature type="transmembrane region" description="Helical" evidence="1">
    <location>
        <begin position="364"/>
        <end position="387"/>
    </location>
</feature>
<dbReference type="EMBL" id="JBIMSP010000010">
    <property type="protein sequence ID" value="MFH5242043.1"/>
    <property type="molecule type" value="Genomic_DNA"/>
</dbReference>
<dbReference type="EMBL" id="JBIMSO010000001">
    <property type="protein sequence ID" value="MFH5206642.1"/>
    <property type="molecule type" value="Genomic_DNA"/>
</dbReference>
<feature type="transmembrane region" description="Helical" evidence="1">
    <location>
        <begin position="450"/>
        <end position="466"/>
    </location>
</feature>
<evidence type="ECO:0000313" key="2">
    <source>
        <dbReference type="EMBL" id="MFH5206642.1"/>
    </source>
</evidence>
<evidence type="ECO:0000313" key="4">
    <source>
        <dbReference type="EMBL" id="MFH5242043.1"/>
    </source>
</evidence>
<feature type="transmembrane region" description="Helical" evidence="1">
    <location>
        <begin position="205"/>
        <end position="229"/>
    </location>
</feature>
<proteinExistence type="predicted"/>
<evidence type="ECO:0000313" key="5">
    <source>
        <dbReference type="Proteomes" id="UP001609175"/>
    </source>
</evidence>
<feature type="transmembrane region" description="Helical" evidence="1">
    <location>
        <begin position="322"/>
        <end position="344"/>
    </location>
</feature>
<organism evidence="4 6">
    <name type="scientific">Antrihabitans spumae</name>
    <dbReference type="NCBI Taxonomy" id="3373370"/>
    <lineage>
        <taxon>Bacteria</taxon>
        <taxon>Bacillati</taxon>
        <taxon>Actinomycetota</taxon>
        <taxon>Actinomycetes</taxon>
        <taxon>Mycobacteriales</taxon>
        <taxon>Nocardiaceae</taxon>
        <taxon>Antrihabitans</taxon>
    </lineage>
</organism>
<dbReference type="EMBL" id="JBIMSN010000062">
    <property type="protein sequence ID" value="MFH5230073.1"/>
    <property type="molecule type" value="Genomic_DNA"/>
</dbReference>
<feature type="transmembrane region" description="Helical" evidence="1">
    <location>
        <begin position="282"/>
        <end position="315"/>
    </location>
</feature>
<comment type="caution">
    <text evidence="4">The sequence shown here is derived from an EMBL/GenBank/DDBJ whole genome shotgun (WGS) entry which is preliminary data.</text>
</comment>
<feature type="transmembrane region" description="Helical" evidence="1">
    <location>
        <begin position="84"/>
        <end position="102"/>
    </location>
</feature>
<keyword evidence="7" id="KW-1185">Reference proteome</keyword>
<evidence type="ECO:0000313" key="3">
    <source>
        <dbReference type="EMBL" id="MFH5230073.1"/>
    </source>
</evidence>
<reference evidence="5 6" key="1">
    <citation type="submission" date="2024-10" db="EMBL/GenBank/DDBJ databases">
        <authorList>
            <person name="Riesco R."/>
        </authorList>
    </citation>
    <scope>NUCLEOTIDE SEQUENCE [LARGE SCALE GENOMIC DNA]</scope>
    <source>
        <strain evidence="4 6">NCIMB 15448</strain>
        <strain evidence="2 5">NCIMB 15449</strain>
        <strain evidence="3 7">NCIMB 15450</strain>
    </source>
</reference>
<keyword evidence="1" id="KW-0812">Transmembrane</keyword>
<evidence type="ECO:0000256" key="1">
    <source>
        <dbReference type="SAM" id="Phobius"/>
    </source>
</evidence>
<feature type="transmembrane region" description="Helical" evidence="1">
    <location>
        <begin position="41"/>
        <end position="61"/>
    </location>
</feature>
<dbReference type="RefSeq" id="WP_395112034.1">
    <property type="nucleotide sequence ID" value="NZ_JBIMSN010000062.1"/>
</dbReference>